<comment type="function">
    <text evidence="8">May be involved in modulation of pathogen defense and leaf cell death.</text>
</comment>
<keyword evidence="4 8" id="KW-0611">Plant defense</keyword>
<comment type="domain">
    <text evidence="8">The C-terminus contains a calmodulin-binding domain, which binds calmodulin in a calcium-dependent fashion.</text>
</comment>
<evidence type="ECO:0000256" key="7">
    <source>
        <dbReference type="ARBA" id="ARBA00023265"/>
    </source>
</evidence>
<feature type="transmembrane region" description="Helical" evidence="10">
    <location>
        <begin position="327"/>
        <end position="349"/>
    </location>
</feature>
<keyword evidence="13" id="KW-1185">Reference proteome</keyword>
<keyword evidence="6 8" id="KW-0472">Membrane</keyword>
<evidence type="ECO:0000256" key="8">
    <source>
        <dbReference type="RuleBase" id="RU280816"/>
    </source>
</evidence>
<keyword evidence="11" id="KW-0732">Signal</keyword>
<dbReference type="GO" id="GO:0005516">
    <property type="term" value="F:calmodulin binding"/>
    <property type="evidence" value="ECO:0007669"/>
    <property type="project" value="UniProtKB-KW"/>
</dbReference>
<organism evidence="12 13">
    <name type="scientific">Rubus argutus</name>
    <name type="common">Southern blackberry</name>
    <dbReference type="NCBI Taxonomy" id="59490"/>
    <lineage>
        <taxon>Eukaryota</taxon>
        <taxon>Viridiplantae</taxon>
        <taxon>Streptophyta</taxon>
        <taxon>Embryophyta</taxon>
        <taxon>Tracheophyta</taxon>
        <taxon>Spermatophyta</taxon>
        <taxon>Magnoliopsida</taxon>
        <taxon>eudicotyledons</taxon>
        <taxon>Gunneridae</taxon>
        <taxon>Pentapetalae</taxon>
        <taxon>rosids</taxon>
        <taxon>fabids</taxon>
        <taxon>Rosales</taxon>
        <taxon>Rosaceae</taxon>
        <taxon>Rosoideae</taxon>
        <taxon>Rosoideae incertae sedis</taxon>
        <taxon>Rubus</taxon>
    </lineage>
</organism>
<evidence type="ECO:0000256" key="3">
    <source>
        <dbReference type="ARBA" id="ARBA00022692"/>
    </source>
</evidence>
<protein>
    <recommendedName>
        <fullName evidence="8">MLO-like protein</fullName>
    </recommendedName>
</protein>
<feature type="compositionally biased region" description="Polar residues" evidence="9">
    <location>
        <begin position="562"/>
        <end position="571"/>
    </location>
</feature>
<dbReference type="GO" id="GO:0016020">
    <property type="term" value="C:membrane"/>
    <property type="evidence" value="ECO:0007669"/>
    <property type="project" value="UniProtKB-SubCell"/>
</dbReference>
<proteinExistence type="inferred from homology"/>
<name>A0AAW1YIA6_RUBAR</name>
<dbReference type="GO" id="GO:0006952">
    <property type="term" value="P:defense response"/>
    <property type="evidence" value="ECO:0007669"/>
    <property type="project" value="UniProtKB-KW"/>
</dbReference>
<feature type="chain" id="PRO_5043788831" description="MLO-like protein" evidence="11">
    <location>
        <begin position="24"/>
        <end position="587"/>
    </location>
</feature>
<accession>A0AAW1YIA6</accession>
<feature type="transmembrane region" description="Helical" evidence="10">
    <location>
        <begin position="89"/>
        <end position="110"/>
    </location>
</feature>
<evidence type="ECO:0000256" key="11">
    <source>
        <dbReference type="SAM" id="SignalP"/>
    </source>
</evidence>
<comment type="subcellular location">
    <subcellularLocation>
        <location evidence="1 8">Membrane</location>
        <topology evidence="1 8">Multi-pass membrane protein</topology>
    </subcellularLocation>
</comment>
<dbReference type="Proteomes" id="UP001457282">
    <property type="component" value="Unassembled WGS sequence"/>
</dbReference>
<evidence type="ECO:0000256" key="2">
    <source>
        <dbReference type="ARBA" id="ARBA00006574"/>
    </source>
</evidence>
<evidence type="ECO:0000313" key="12">
    <source>
        <dbReference type="EMBL" id="KAK9948225.1"/>
    </source>
</evidence>
<feature type="transmembrane region" description="Helical" evidence="10">
    <location>
        <begin position="427"/>
        <end position="447"/>
    </location>
</feature>
<evidence type="ECO:0000256" key="9">
    <source>
        <dbReference type="SAM" id="MobiDB-lite"/>
    </source>
</evidence>
<feature type="region of interest" description="Disordered" evidence="9">
    <location>
        <begin position="474"/>
        <end position="543"/>
    </location>
</feature>
<keyword evidence="8" id="KW-0112">Calmodulin-binding</keyword>
<comment type="caution">
    <text evidence="12">The sequence shown here is derived from an EMBL/GenBank/DDBJ whole genome shotgun (WGS) entry which is preliminary data.</text>
</comment>
<dbReference type="Pfam" id="PF03094">
    <property type="entry name" value="Mlo"/>
    <property type="match status" value="1"/>
</dbReference>
<evidence type="ECO:0000256" key="4">
    <source>
        <dbReference type="ARBA" id="ARBA00022821"/>
    </source>
</evidence>
<gene>
    <name evidence="8" type="primary">MLO</name>
    <name evidence="12" type="ORF">M0R45_003811</name>
</gene>
<evidence type="ECO:0000256" key="5">
    <source>
        <dbReference type="ARBA" id="ARBA00022989"/>
    </source>
</evidence>
<keyword evidence="7 8" id="KW-0568">Pathogenesis-related protein</keyword>
<keyword evidence="5 8" id="KW-1133">Transmembrane helix</keyword>
<dbReference type="InterPro" id="IPR004326">
    <property type="entry name" value="Mlo"/>
</dbReference>
<dbReference type="AlphaFoldDB" id="A0AAW1YIA6"/>
<feature type="transmembrane region" description="Helical" evidence="10">
    <location>
        <begin position="383"/>
        <end position="407"/>
    </location>
</feature>
<evidence type="ECO:0000256" key="10">
    <source>
        <dbReference type="SAM" id="Phobius"/>
    </source>
</evidence>
<comment type="similarity">
    <text evidence="2 8">Belongs to the MLO family.</text>
</comment>
<feature type="compositionally biased region" description="Basic and acidic residues" evidence="9">
    <location>
        <begin position="525"/>
        <end position="537"/>
    </location>
</feature>
<reference evidence="12 13" key="1">
    <citation type="journal article" date="2023" name="G3 (Bethesda)">
        <title>A chromosome-length genome assembly and annotation of blackberry (Rubus argutus, cv. 'Hillquist').</title>
        <authorList>
            <person name="Bruna T."/>
            <person name="Aryal R."/>
            <person name="Dudchenko O."/>
            <person name="Sargent D.J."/>
            <person name="Mead D."/>
            <person name="Buti M."/>
            <person name="Cavallini A."/>
            <person name="Hytonen T."/>
            <person name="Andres J."/>
            <person name="Pham M."/>
            <person name="Weisz D."/>
            <person name="Mascagni F."/>
            <person name="Usai G."/>
            <person name="Natali L."/>
            <person name="Bassil N."/>
            <person name="Fernandez G.E."/>
            <person name="Lomsadze A."/>
            <person name="Armour M."/>
            <person name="Olukolu B."/>
            <person name="Poorten T."/>
            <person name="Britton C."/>
            <person name="Davik J."/>
            <person name="Ashrafi H."/>
            <person name="Aiden E.L."/>
            <person name="Borodovsky M."/>
            <person name="Worthington M."/>
        </authorList>
    </citation>
    <scope>NUCLEOTIDE SEQUENCE [LARGE SCALE GENOMIC DNA]</scope>
    <source>
        <strain evidence="12">PI 553951</strain>
    </source>
</reference>
<evidence type="ECO:0000313" key="13">
    <source>
        <dbReference type="Proteomes" id="UP001457282"/>
    </source>
</evidence>
<feature type="transmembrane region" description="Helical" evidence="10">
    <location>
        <begin position="299"/>
        <end position="321"/>
    </location>
</feature>
<feature type="region of interest" description="Disordered" evidence="9">
    <location>
        <begin position="562"/>
        <end position="587"/>
    </location>
</feature>
<feature type="transmembrane region" description="Helical" evidence="10">
    <location>
        <begin position="176"/>
        <end position="197"/>
    </location>
</feature>
<evidence type="ECO:0000256" key="6">
    <source>
        <dbReference type="ARBA" id="ARBA00023136"/>
    </source>
</evidence>
<keyword evidence="3 8" id="KW-0812">Transmembrane</keyword>
<feature type="signal peptide" evidence="11">
    <location>
        <begin position="1"/>
        <end position="23"/>
    </location>
</feature>
<dbReference type="PANTHER" id="PTHR31942">
    <property type="entry name" value="MLO-LIKE PROTEIN 1"/>
    <property type="match status" value="1"/>
</dbReference>
<dbReference type="PANTHER" id="PTHR31942:SF49">
    <property type="entry name" value="MLO-LIKE PROTEIN 8"/>
    <property type="match status" value="1"/>
</dbReference>
<sequence>MSSFSFLLCFGFVAFVSAGVAMAADDTDTSTTTSNSASRELNQTPTWAVAGVCTVIIVVSLILEKVLHKVGKFLQDRHKRGLFEALEKVKAELMILGFISLILTFGQAYIAKICIPLKVANTMLPCSVIAASAGKKLSISHQRLLSADRRFLAAVTTTSCKSGYEPLISINGLHQLHILIFFLAAFHVAYSAITMLLGRLKIRGWKAWEEETSSHSYEFSNDPSRFRLTHETSFVKAHTSYWTRMPFFFYVGCFFRQFFRSVSKSDYLTLRNGFISVHLAPGSKFNFQKYIKRSLEDDFQVVVGVSPVLWASFVLFLLLNVKGWQALFWASMIPVIIILAIGTELQSVLTKMALEISERHAVVQGIPLVQGSDRYFWFGRPHLVLHLIHFALFQNAFQIIYFLWIWYSFGLTSCFHANFKLAIAKVILGGAVLCMCSYITLPLYALVTQMGSNMKKSIFDEQTSKALKKWHNAVKKKTGGQGGKSTARTLGGSTIGGSSSGSAVHSSGPTLHRFKTTGHSTRSSVFEDHETSDHETDPLSPSASTNLIVRVDEVEQITEITEPQNEDQTTIELDDFTFTKPDLGKNT</sequence>
<feature type="transmembrane region" description="Helical" evidence="10">
    <location>
        <begin position="47"/>
        <end position="68"/>
    </location>
</feature>
<evidence type="ECO:0000256" key="1">
    <source>
        <dbReference type="ARBA" id="ARBA00004141"/>
    </source>
</evidence>
<dbReference type="EMBL" id="JBEDUW010000001">
    <property type="protein sequence ID" value="KAK9948225.1"/>
    <property type="molecule type" value="Genomic_DNA"/>
</dbReference>